<dbReference type="Proteomes" id="UP000007264">
    <property type="component" value="Unassembled WGS sequence"/>
</dbReference>
<dbReference type="KEGG" id="csl:COCSUDRAFT_60239"/>
<dbReference type="AlphaFoldDB" id="I0YJK6"/>
<keyword evidence="3" id="KW-1185">Reference proteome</keyword>
<evidence type="ECO:0000313" key="2">
    <source>
        <dbReference type="EMBL" id="EIE18575.1"/>
    </source>
</evidence>
<dbReference type="GeneID" id="17036460"/>
<dbReference type="RefSeq" id="XP_005643119.1">
    <property type="nucleotide sequence ID" value="XM_005643062.1"/>
</dbReference>
<evidence type="ECO:0000313" key="3">
    <source>
        <dbReference type="Proteomes" id="UP000007264"/>
    </source>
</evidence>
<feature type="region of interest" description="Disordered" evidence="1">
    <location>
        <begin position="1"/>
        <end position="22"/>
    </location>
</feature>
<gene>
    <name evidence="2" type="ORF">COCSUDRAFT_60239</name>
</gene>
<reference evidence="2 3" key="1">
    <citation type="journal article" date="2012" name="Genome Biol.">
        <title>The genome of the polar eukaryotic microalga coccomyxa subellipsoidea reveals traits of cold adaptation.</title>
        <authorList>
            <person name="Blanc G."/>
            <person name="Agarkova I."/>
            <person name="Grimwood J."/>
            <person name="Kuo A."/>
            <person name="Brueggeman A."/>
            <person name="Dunigan D."/>
            <person name="Gurnon J."/>
            <person name="Ladunga I."/>
            <person name="Lindquist E."/>
            <person name="Lucas S."/>
            <person name="Pangilinan J."/>
            <person name="Proschold T."/>
            <person name="Salamov A."/>
            <person name="Schmutz J."/>
            <person name="Weeks D."/>
            <person name="Yamada T."/>
            <person name="Claverie J.M."/>
            <person name="Grigoriev I."/>
            <person name="Van Etten J."/>
            <person name="Lomsadze A."/>
            <person name="Borodovsky M."/>
        </authorList>
    </citation>
    <scope>NUCLEOTIDE SEQUENCE [LARGE SCALE GENOMIC DNA]</scope>
    <source>
        <strain evidence="2 3">C-169</strain>
    </source>
</reference>
<dbReference type="EMBL" id="AGSI01000023">
    <property type="protein sequence ID" value="EIE18575.1"/>
    <property type="molecule type" value="Genomic_DNA"/>
</dbReference>
<feature type="region of interest" description="Disordered" evidence="1">
    <location>
        <begin position="69"/>
        <end position="105"/>
    </location>
</feature>
<comment type="caution">
    <text evidence="2">The sequence shown here is derived from an EMBL/GenBank/DDBJ whole genome shotgun (WGS) entry which is preliminary data.</text>
</comment>
<dbReference type="OrthoDB" id="2018364at2759"/>
<protein>
    <submittedName>
        <fullName evidence="2">Uncharacterized protein</fullName>
    </submittedName>
</protein>
<evidence type="ECO:0000256" key="1">
    <source>
        <dbReference type="SAM" id="MobiDB-lite"/>
    </source>
</evidence>
<sequence>MSHSAANTPCFSGRVESHNSTHLVASRQGRELFLSRRLFWRKERSLQGKTGAGGLLSVSDPGYVRRTSSRLIPDLNGDGKHMTIGRPLSDDDFDEYMDSRRNGKH</sequence>
<feature type="compositionally biased region" description="Polar residues" evidence="1">
    <location>
        <begin position="1"/>
        <end position="10"/>
    </location>
</feature>
<proteinExistence type="predicted"/>
<accession>I0YJK6</accession>
<organism evidence="2 3">
    <name type="scientific">Coccomyxa subellipsoidea (strain C-169)</name>
    <name type="common">Green microalga</name>
    <dbReference type="NCBI Taxonomy" id="574566"/>
    <lineage>
        <taxon>Eukaryota</taxon>
        <taxon>Viridiplantae</taxon>
        <taxon>Chlorophyta</taxon>
        <taxon>core chlorophytes</taxon>
        <taxon>Trebouxiophyceae</taxon>
        <taxon>Trebouxiophyceae incertae sedis</taxon>
        <taxon>Coccomyxaceae</taxon>
        <taxon>Coccomyxa</taxon>
        <taxon>Coccomyxa subellipsoidea</taxon>
    </lineage>
</organism>
<name>I0YJK6_COCSC</name>